<comment type="caution">
    <text evidence="1">The sequence shown here is derived from an EMBL/GenBank/DDBJ whole genome shotgun (WGS) entry which is preliminary data.</text>
</comment>
<organism evidence="1 2">
    <name type="scientific">Mycena citricolor</name>
    <dbReference type="NCBI Taxonomy" id="2018698"/>
    <lineage>
        <taxon>Eukaryota</taxon>
        <taxon>Fungi</taxon>
        <taxon>Dikarya</taxon>
        <taxon>Basidiomycota</taxon>
        <taxon>Agaricomycotina</taxon>
        <taxon>Agaricomycetes</taxon>
        <taxon>Agaricomycetidae</taxon>
        <taxon>Agaricales</taxon>
        <taxon>Marasmiineae</taxon>
        <taxon>Mycenaceae</taxon>
        <taxon>Mycena</taxon>
    </lineage>
</organism>
<dbReference type="PANTHER" id="PTHR46579:SF1">
    <property type="entry name" value="F5_8 TYPE C DOMAIN-CONTAINING PROTEIN"/>
    <property type="match status" value="1"/>
</dbReference>
<protein>
    <submittedName>
        <fullName evidence="1">Uncharacterized protein</fullName>
    </submittedName>
</protein>
<name>A0AAD2H7Y3_9AGAR</name>
<dbReference type="Proteomes" id="UP001295794">
    <property type="component" value="Unassembled WGS sequence"/>
</dbReference>
<accession>A0AAD2H7Y3</accession>
<gene>
    <name evidence="1" type="ORF">MYCIT1_LOCUS15897</name>
</gene>
<dbReference type="EMBL" id="CAVNYO010000169">
    <property type="protein sequence ID" value="CAK5271026.1"/>
    <property type="molecule type" value="Genomic_DNA"/>
</dbReference>
<sequence>MEPPPPPLPDPATSQARKLKDKFTCDCASCRASGAPRGFRTARSLAEHRRQTAAPNLTNLPSNLLTRTENVLSESRVLAAAAIVHEREQARIGATAAIGGALPPPIRVEGFSTHVQHKYRAVASISLEAEQVAELRIEMDALCPPQPGLNLAALEVGIGRINRHLAKVRQLQARFQVASNAHKEAAAQSLIHQAMLKLDEIWNDAMTVKQSWENASASIRPSRNDLEDITFETGHYHEPLFRDVAVWMQMIFYLIVVCSTLLHISRRGCLWVMMSTQDIVRRGLGTSNSPALQEFRDVPTMQEHFNLDTAYTIHASCPACHHTHRPEGEGPGMIYPSICVKRDRQGRKCNTPLLQPQHAYGRETTVPIRPFIEFHFVDWLARFLAHPGNEKKMDKSWDRLNAEPVDLTDVLDGSFVRNFKGPDKAHHFSVPSEDGEGRYIFSLNFDFFNPLGARQSGKKISVGAFSLVCLNLPIEERYRTENMFLCGIIPGPNEPPLDATNLYFAPLVDCFVRLWHCGVRFTKTCEYALGRLVRCAIVAFVCDLPAARKISGFASASHTHFCTVCKCTRDTVEERKAAQGDKAANQYTGRGVGYNDIRVDDWPLRMDGEWQAAAQAYRNAAHPTQAQACFNSSGVRTSEFLRLPYFEPTKMIVVDPMHNLFLGLLHETFRRVLGFSEKANDGPAVHRLSISLSPTDFLISEKDAGQVQDAIRFLETISNAELEYDDDEAELHRKLINLSKSALVHVARGLGCPTEREVPALLNSLHQSSKKALSKAKLVDELISWRRKQVETVPSRDDGRLEIGHVITKGEMKALWADIAAMHTPSWVSSVPRNYGSAQHGKLKADQWRALAMVYIPVTLIRLWSDSTLQRQGLLDMTMHLIAAVDLASSRKMIQGNDAKVQNHLLKYRTALHACFPEYTAHPNHHLALHIPHFLRLFGPVHGWWAYPFERMNGKMLRIKTNYKPGEYEITIGRRYQQMANVYRLESSAVFPVANELKLRFDQIFRGVSATKSGGSKHPVTLKDCASAFHRSKITLPLANRTFSNVKYKGLSYSTRHKHRGNSSVYYTTGGTRQPLAIEHIIQSLVGAEPVYVVCRPYRPVCLLQDPFLKYPDFGGKIWSRDLEADDKGVVLTLEQIEGHFASCDMKGLVTVDGSFCEGMIVVPLRKSLATDSCFVGAGDDREEDEDEDVEMSVY</sequence>
<evidence type="ECO:0000313" key="1">
    <source>
        <dbReference type="EMBL" id="CAK5271026.1"/>
    </source>
</evidence>
<dbReference type="PANTHER" id="PTHR46579">
    <property type="entry name" value="F5/8 TYPE C DOMAIN-CONTAINING PROTEIN-RELATED"/>
    <property type="match status" value="1"/>
</dbReference>
<evidence type="ECO:0000313" key="2">
    <source>
        <dbReference type="Proteomes" id="UP001295794"/>
    </source>
</evidence>
<reference evidence="1" key="1">
    <citation type="submission" date="2023-11" db="EMBL/GenBank/DDBJ databases">
        <authorList>
            <person name="De Vega J J."/>
            <person name="De Vega J J."/>
        </authorList>
    </citation>
    <scope>NUCLEOTIDE SEQUENCE</scope>
</reference>
<proteinExistence type="predicted"/>
<keyword evidence="2" id="KW-1185">Reference proteome</keyword>
<dbReference type="Pfam" id="PF02992">
    <property type="entry name" value="Transposase_21"/>
    <property type="match status" value="1"/>
</dbReference>
<dbReference type="AlphaFoldDB" id="A0AAD2H7Y3"/>
<dbReference type="InterPro" id="IPR004242">
    <property type="entry name" value="Transposase_21"/>
</dbReference>